<dbReference type="AlphaFoldDB" id="A0A3N4UFR5"/>
<organism evidence="1 2">
    <name type="scientific">Pacificibacter maritimus</name>
    <dbReference type="NCBI Taxonomy" id="762213"/>
    <lineage>
        <taxon>Bacteria</taxon>
        <taxon>Pseudomonadati</taxon>
        <taxon>Pseudomonadota</taxon>
        <taxon>Alphaproteobacteria</taxon>
        <taxon>Rhodobacterales</taxon>
        <taxon>Roseobacteraceae</taxon>
        <taxon>Pacificibacter</taxon>
    </lineage>
</organism>
<proteinExistence type="predicted"/>
<gene>
    <name evidence="1" type="ORF">EDD53_1710</name>
</gene>
<evidence type="ECO:0000313" key="1">
    <source>
        <dbReference type="EMBL" id="RPE67305.1"/>
    </source>
</evidence>
<dbReference type="RefSeq" id="WP_123792766.1">
    <property type="nucleotide sequence ID" value="NZ_RKQK01000002.1"/>
</dbReference>
<reference evidence="1 2" key="1">
    <citation type="submission" date="2018-11" db="EMBL/GenBank/DDBJ databases">
        <title>Genomic Encyclopedia of Type Strains, Phase IV (KMG-IV): sequencing the most valuable type-strain genomes for metagenomic binning, comparative biology and taxonomic classification.</title>
        <authorList>
            <person name="Goeker M."/>
        </authorList>
    </citation>
    <scope>NUCLEOTIDE SEQUENCE [LARGE SCALE GENOMIC DNA]</scope>
    <source>
        <strain evidence="1 2">DSM 104731</strain>
    </source>
</reference>
<keyword evidence="1" id="KW-0808">Transferase</keyword>
<dbReference type="Pfam" id="PF13704">
    <property type="entry name" value="Glyco_tranf_2_4"/>
    <property type="match status" value="1"/>
</dbReference>
<dbReference type="OrthoDB" id="7203640at2"/>
<dbReference type="Proteomes" id="UP000269689">
    <property type="component" value="Unassembled WGS sequence"/>
</dbReference>
<accession>A0A3N4UFR5</accession>
<sequence length="337" mass="37637">MPNSSPTWGVVATVDEPAILIAAFVRHHLTIGAHAVHIFLDRKNEAARDMLAPIERCYVTECDQNYWNESGLSRRPPRHTARQKFNAEQAQALGMTDWLLHCDADEFVTDGSVVFDDLSGANDRCVIIRNFERVYTPTANQKGQDAKLFDGAFREPIEMFDLVSEPLFGEFAPMLKYGFSGHVGGKAFVPKGAPWSMGVHRAHVRGTNERAPSREGRSLFYHFDGLTRLHFLLKILKRGYETPDGPKRKMGSQRILQAIYAREHAHDRHKMTTVTQALKALTTDQVAFYEGFQSLNQTPFGPQGCAGLDLSAASFDACLRAENAELLDMAGLSYFGD</sequence>
<dbReference type="EMBL" id="RKQK01000002">
    <property type="protein sequence ID" value="RPE67305.1"/>
    <property type="molecule type" value="Genomic_DNA"/>
</dbReference>
<protein>
    <submittedName>
        <fullName evidence="1">Glycosyl transferase family 2</fullName>
    </submittedName>
</protein>
<keyword evidence="2" id="KW-1185">Reference proteome</keyword>
<name>A0A3N4UFR5_9RHOB</name>
<dbReference type="GO" id="GO:0016740">
    <property type="term" value="F:transferase activity"/>
    <property type="evidence" value="ECO:0007669"/>
    <property type="project" value="UniProtKB-KW"/>
</dbReference>
<evidence type="ECO:0000313" key="2">
    <source>
        <dbReference type="Proteomes" id="UP000269689"/>
    </source>
</evidence>
<comment type="caution">
    <text evidence="1">The sequence shown here is derived from an EMBL/GenBank/DDBJ whole genome shotgun (WGS) entry which is preliminary data.</text>
</comment>